<sequence length="173" mass="20224">MNKKISDKDKNDWENFLNNKQKISSKDSLRDKIQKKTNKNKDDWENFLNNKDKIPDKDFDQKKNIRFEKIKKIDLHGYTIEEANRTIEQFIIKSFDENITKIIVITGKGLRSKNVGNPYLSKDLSILKYSVPEFIKKNSCLARLIIETADAKIEDGGGGAFYIFLKNKNKFKE</sequence>
<dbReference type="PROSITE" id="PS50828">
    <property type="entry name" value="SMR"/>
    <property type="match status" value="1"/>
</dbReference>
<evidence type="ECO:0000256" key="1">
    <source>
        <dbReference type="SAM" id="MobiDB-lite"/>
    </source>
</evidence>
<proteinExistence type="predicted"/>
<dbReference type="Proteomes" id="UP001166004">
    <property type="component" value="Unassembled WGS sequence"/>
</dbReference>
<dbReference type="GO" id="GO:0004519">
    <property type="term" value="F:endonuclease activity"/>
    <property type="evidence" value="ECO:0007669"/>
    <property type="project" value="UniProtKB-KW"/>
</dbReference>
<dbReference type="InterPro" id="IPR002625">
    <property type="entry name" value="Smr_dom"/>
</dbReference>
<keyword evidence="3" id="KW-0378">Hydrolase</keyword>
<keyword evidence="4" id="KW-1185">Reference proteome</keyword>
<dbReference type="RefSeq" id="WP_169035800.1">
    <property type="nucleotide sequence ID" value="NZ_LANA01000001.1"/>
</dbReference>
<dbReference type="SUPFAM" id="SSF160443">
    <property type="entry name" value="SMR domain-like"/>
    <property type="match status" value="1"/>
</dbReference>
<comment type="caution">
    <text evidence="3">The sequence shown here is derived from an EMBL/GenBank/DDBJ whole genome shotgun (WGS) entry which is preliminary data.</text>
</comment>
<dbReference type="Gene3D" id="3.30.1370.110">
    <property type="match status" value="1"/>
</dbReference>
<organism evidence="3 4">
    <name type="scientific">Pelagibacter ubique</name>
    <dbReference type="NCBI Taxonomy" id="198252"/>
    <lineage>
        <taxon>Bacteria</taxon>
        <taxon>Pseudomonadati</taxon>
        <taxon>Pseudomonadota</taxon>
        <taxon>Alphaproteobacteria</taxon>
        <taxon>Candidatus Pelagibacterales</taxon>
        <taxon>Candidatus Pelagibacteraceae</taxon>
        <taxon>Candidatus Pelagibacter</taxon>
    </lineage>
</organism>
<feature type="domain" description="Smr" evidence="2">
    <location>
        <begin position="73"/>
        <end position="166"/>
    </location>
</feature>
<dbReference type="EMBL" id="LANA01000001">
    <property type="protein sequence ID" value="NMN67299.1"/>
    <property type="molecule type" value="Genomic_DNA"/>
</dbReference>
<evidence type="ECO:0000313" key="3">
    <source>
        <dbReference type="EMBL" id="NMN67299.1"/>
    </source>
</evidence>
<gene>
    <name evidence="3" type="ORF">VP91_00004410</name>
</gene>
<dbReference type="Pfam" id="PF01713">
    <property type="entry name" value="Smr"/>
    <property type="match status" value="1"/>
</dbReference>
<protein>
    <submittedName>
        <fullName evidence="3">DNA-nicking Smr family endonuclease</fullName>
    </submittedName>
</protein>
<reference evidence="3 4" key="1">
    <citation type="submission" date="2019-07" db="EMBL/GenBank/DDBJ databases">
        <title>SAR11 Genome Evolution.</title>
        <authorList>
            <person name="Giovannoni S."/>
        </authorList>
    </citation>
    <scope>NUCLEOTIDE SEQUENCE [LARGE SCALE GENOMIC DNA]</scope>
    <source>
        <strain evidence="3 4">HTCC9565</strain>
    </source>
</reference>
<feature type="region of interest" description="Disordered" evidence="1">
    <location>
        <begin position="25"/>
        <end position="44"/>
    </location>
</feature>
<dbReference type="InterPro" id="IPR036063">
    <property type="entry name" value="Smr_dom_sf"/>
</dbReference>
<dbReference type="PANTHER" id="PTHR35562">
    <property type="entry name" value="DNA ENDONUCLEASE SMRA-RELATED"/>
    <property type="match status" value="1"/>
</dbReference>
<evidence type="ECO:0000313" key="4">
    <source>
        <dbReference type="Proteomes" id="UP001166004"/>
    </source>
</evidence>
<keyword evidence="3" id="KW-0540">Nuclease</keyword>
<evidence type="ECO:0000259" key="2">
    <source>
        <dbReference type="PROSITE" id="PS50828"/>
    </source>
</evidence>
<keyword evidence="3" id="KW-0255">Endonuclease</keyword>
<accession>A0ABX1T1G7</accession>
<dbReference type="PANTHER" id="PTHR35562:SF2">
    <property type="entry name" value="DNA ENDONUCLEASE SMRA-RELATED"/>
    <property type="match status" value="1"/>
</dbReference>
<name>A0ABX1T1G7_PELUQ</name>